<evidence type="ECO:0000313" key="3">
    <source>
        <dbReference type="Proteomes" id="UP000198703"/>
    </source>
</evidence>
<protein>
    <submittedName>
        <fullName evidence="2">Uncharacterized protein</fullName>
    </submittedName>
</protein>
<dbReference type="Proteomes" id="UP000198703">
    <property type="component" value="Unassembled WGS sequence"/>
</dbReference>
<dbReference type="RefSeq" id="WP_093256182.1">
    <property type="nucleotide sequence ID" value="NZ_FNQM01000026.1"/>
</dbReference>
<dbReference type="EMBL" id="FNQM01000026">
    <property type="protein sequence ID" value="SEA99208.1"/>
    <property type="molecule type" value="Genomic_DNA"/>
</dbReference>
<organism evidence="2 3">
    <name type="scientific">Rubrimonas cliftonensis</name>
    <dbReference type="NCBI Taxonomy" id="89524"/>
    <lineage>
        <taxon>Bacteria</taxon>
        <taxon>Pseudomonadati</taxon>
        <taxon>Pseudomonadota</taxon>
        <taxon>Alphaproteobacteria</taxon>
        <taxon>Rhodobacterales</taxon>
        <taxon>Paracoccaceae</taxon>
        <taxon>Rubrimonas</taxon>
    </lineage>
</organism>
<name>A0A1H4FR99_9RHOB</name>
<accession>A0A1H4FR99</accession>
<feature type="signal peptide" evidence="1">
    <location>
        <begin position="1"/>
        <end position="19"/>
    </location>
</feature>
<proteinExistence type="predicted"/>
<feature type="chain" id="PRO_5011656465" evidence="1">
    <location>
        <begin position="20"/>
        <end position="477"/>
    </location>
</feature>
<keyword evidence="3" id="KW-1185">Reference proteome</keyword>
<evidence type="ECO:0000313" key="2">
    <source>
        <dbReference type="EMBL" id="SEA99208.1"/>
    </source>
</evidence>
<sequence length="477" mass="52041">MTPMLLAAAAALIATPAAASDAVRGAESAFTSPNGVAERCVRIAPMPGADYDKDDLEEAEAFCAIDLYAPTVALCPKTWSTSPGMMVYDLSEGPYAGDRARFERDACKEGKGAKDLAKDDLAKFKPTMNAEGTSGTFSPSPLLYYHFSRYFGLDAKVPVAVWRSMDRQAHLTEVARPAIAISGHAHSGRMNHEGWRTLVSADENPESYSPTDDLFTADRTAVYGVMVLSPGHRYGSEVNGTRKSGWGEGQSRDFQQTPPFLALRSTKPLAEAIAEGLAQGRRDPQIAKDLGPETPPQQMAYWMREISEIVLMDFIFSQQDRIGNIDFEPYFYWVVNGKLEHKKAKHHELGDGEVPADALLIRRTRLNDNDAGARVQYANFAKSTGMLEALRRFDADIYRKLMALDADLQAQGPIHGWLVGSFGLDAAQVKQIVTNANLAAGILRGACERGELTFDLSPKHFFVEGAVAPEAVDCAGK</sequence>
<dbReference type="AlphaFoldDB" id="A0A1H4FR99"/>
<dbReference type="STRING" id="89524.SAMN05444370_12621"/>
<keyword evidence="1" id="KW-0732">Signal</keyword>
<gene>
    <name evidence="2" type="ORF">SAMN05444370_12621</name>
</gene>
<evidence type="ECO:0000256" key="1">
    <source>
        <dbReference type="SAM" id="SignalP"/>
    </source>
</evidence>
<reference evidence="2 3" key="1">
    <citation type="submission" date="2016-10" db="EMBL/GenBank/DDBJ databases">
        <authorList>
            <person name="de Groot N.N."/>
        </authorList>
    </citation>
    <scope>NUCLEOTIDE SEQUENCE [LARGE SCALE GENOMIC DNA]</scope>
    <source>
        <strain evidence="2 3">DSM 15345</strain>
    </source>
</reference>
<dbReference type="OrthoDB" id="7793372at2"/>